<comment type="caution">
    <text evidence="1">The sequence shown here is derived from an EMBL/GenBank/DDBJ whole genome shotgun (WGS) entry which is preliminary data.</text>
</comment>
<protein>
    <submittedName>
        <fullName evidence="1">Cellulose synthase operon protein YhjQ</fullName>
    </submittedName>
</protein>
<dbReference type="RefSeq" id="WP_084884617.1">
    <property type="nucleotide sequence ID" value="NZ_MLJJ01000020.1"/>
</dbReference>
<dbReference type="PANTHER" id="PTHR13696:SF99">
    <property type="entry name" value="COBYRINIC ACID AC-DIAMIDE SYNTHASE"/>
    <property type="match status" value="1"/>
</dbReference>
<dbReference type="InterPro" id="IPR050678">
    <property type="entry name" value="DNA_Partitioning_ATPase"/>
</dbReference>
<dbReference type="PANTHER" id="PTHR13696">
    <property type="entry name" value="P-LOOP CONTAINING NUCLEOSIDE TRIPHOSPHATE HYDROLASE"/>
    <property type="match status" value="1"/>
</dbReference>
<dbReference type="InterPro" id="IPR027417">
    <property type="entry name" value="P-loop_NTPase"/>
</dbReference>
<dbReference type="Proteomes" id="UP000193785">
    <property type="component" value="Unassembled WGS sequence"/>
</dbReference>
<proteinExistence type="predicted"/>
<dbReference type="InterPro" id="IPR017746">
    <property type="entry name" value="Cellulose_synthase_operon_BcsQ"/>
</dbReference>
<dbReference type="Gene3D" id="3.40.50.300">
    <property type="entry name" value="P-loop containing nucleotide triphosphate hydrolases"/>
    <property type="match status" value="1"/>
</dbReference>
<name>A0ABX3UR41_9GAMM</name>
<organism evidence="1 2">
    <name type="scientific">Pantoea septica</name>
    <dbReference type="NCBI Taxonomy" id="472695"/>
    <lineage>
        <taxon>Bacteria</taxon>
        <taxon>Pseudomonadati</taxon>
        <taxon>Pseudomonadota</taxon>
        <taxon>Gammaproteobacteria</taxon>
        <taxon>Enterobacterales</taxon>
        <taxon>Erwiniaceae</taxon>
        <taxon>Pantoea</taxon>
    </lineage>
</organism>
<reference evidence="1 2" key="1">
    <citation type="journal article" date="2017" name="Antonie Van Leeuwenhoek">
        <title>Phylogenomic resolution of the bacterial genus Pantoea and its relationship with Erwinia and Tatumella.</title>
        <authorList>
            <person name="Palmer M."/>
            <person name="Steenkamp E.T."/>
            <person name="Coetzee M.P."/>
            <person name="Chan W.Y."/>
            <person name="van Zyl E."/>
            <person name="De Maayer P."/>
            <person name="Coutinho T.A."/>
            <person name="Blom J."/>
            <person name="Smits T.H."/>
            <person name="Duffy B."/>
            <person name="Venter S.N."/>
        </authorList>
    </citation>
    <scope>NUCLEOTIDE SEQUENCE [LARGE SCALE GENOMIC DNA]</scope>
    <source>
        <strain evidence="1 2">LMG 5345</strain>
    </source>
</reference>
<dbReference type="EMBL" id="MLJJ01000020">
    <property type="protein sequence ID" value="ORM98642.1"/>
    <property type="molecule type" value="Genomic_DNA"/>
</dbReference>
<evidence type="ECO:0000313" key="2">
    <source>
        <dbReference type="Proteomes" id="UP000193785"/>
    </source>
</evidence>
<sequence length="243" mass="26736">MPLIALQGIRGGTGATSIGAALGWALTALGEGVLLIDGSPSSQLGAHFNLPALPEKGWMQALLGGGAWQGAALRYPDGPDLLPHGSLTHQKDFTLLRQDAAIATPLLDALADLQRRYRWVIFDLPADSLPWHEALYPRLDGVVRVLTPDANCHLRLYQQPFTAHTRFLINQFNANSRLQQDLHQLWVASLNNLIPLLIHRDEALAEALMMKQPVGEYRPHALVSEEITTLANWLLLHLNGKQP</sequence>
<dbReference type="Pfam" id="PF06564">
    <property type="entry name" value="CBP_BcsQ"/>
    <property type="match status" value="1"/>
</dbReference>
<dbReference type="NCBIfam" id="TIGR03371">
    <property type="entry name" value="cellulose_yhjQ"/>
    <property type="match status" value="1"/>
</dbReference>
<gene>
    <name evidence="1" type="ORF">HA46_12385</name>
</gene>
<dbReference type="SUPFAM" id="SSF52540">
    <property type="entry name" value="P-loop containing nucleoside triphosphate hydrolases"/>
    <property type="match status" value="1"/>
</dbReference>
<keyword evidence="2" id="KW-1185">Reference proteome</keyword>
<accession>A0ABX3UR41</accession>
<evidence type="ECO:0000313" key="1">
    <source>
        <dbReference type="EMBL" id="ORM98642.1"/>
    </source>
</evidence>